<dbReference type="RefSeq" id="WP_218285204.1">
    <property type="nucleotide sequence ID" value="NZ_CP076448.1"/>
</dbReference>
<gene>
    <name evidence="1" type="ORF">KO353_13210</name>
</gene>
<evidence type="ECO:0000313" key="2">
    <source>
        <dbReference type="Proteomes" id="UP000694001"/>
    </source>
</evidence>
<dbReference type="EMBL" id="CP076448">
    <property type="protein sequence ID" value="QXM24204.1"/>
    <property type="molecule type" value="Genomic_DNA"/>
</dbReference>
<organism evidence="1 2">
    <name type="scientific">Elioraea tepida</name>
    <dbReference type="NCBI Taxonomy" id="2843330"/>
    <lineage>
        <taxon>Bacteria</taxon>
        <taxon>Pseudomonadati</taxon>
        <taxon>Pseudomonadota</taxon>
        <taxon>Alphaproteobacteria</taxon>
        <taxon>Acetobacterales</taxon>
        <taxon>Elioraeaceae</taxon>
        <taxon>Elioraea</taxon>
    </lineage>
</organism>
<proteinExistence type="predicted"/>
<sequence length="205" mass="22072">MRVLAPLTRVLQRRRSADPARFGAFLAARGAYLAQKTVLDYCAVKLGVNWHSALADPGFTTPLTVCRWRTYLAAQGDIVAMAEAWLRPHVREPERLVAPIAALAAGAIQTAGVPPQHEEEAEARIAALPARLARLQLAPPHASTELPLESAPVLLETLPIHPDLRKGETVSILGALRMHLVSAEQDLERGFDPAALAEALLARGA</sequence>
<protein>
    <submittedName>
        <fullName evidence="1">Uncharacterized protein</fullName>
    </submittedName>
</protein>
<keyword evidence="2" id="KW-1185">Reference proteome</keyword>
<dbReference type="Proteomes" id="UP000694001">
    <property type="component" value="Chromosome"/>
</dbReference>
<evidence type="ECO:0000313" key="1">
    <source>
        <dbReference type="EMBL" id="QXM24204.1"/>
    </source>
</evidence>
<dbReference type="KEGG" id="elio:KO353_13210"/>
<reference evidence="1" key="1">
    <citation type="submission" date="2021-06" db="EMBL/GenBank/DDBJ databases">
        <title>Elioraea tepida, sp. nov., a moderately thermophilic aerobic anoxygenic phototrophic bacterium isolated from an alkaline siliceous hot spring mat community in Yellowstone National Park, WY, USA.</title>
        <authorList>
            <person name="Saini M.K."/>
            <person name="Yoshida S."/>
            <person name="Sebastian A."/>
            <person name="Hirose S."/>
            <person name="Hara E."/>
            <person name="Tamaki H."/>
            <person name="Soulier N.T."/>
            <person name="Albert I."/>
            <person name="Hanada S."/>
            <person name="Bryant D.A."/>
            <person name="Tank M."/>
        </authorList>
    </citation>
    <scope>NUCLEOTIDE SEQUENCE</scope>
    <source>
        <strain evidence="1">MS-P2</strain>
    </source>
</reference>
<name>A0A975YJ23_9PROT</name>
<dbReference type="AlphaFoldDB" id="A0A975YJ23"/>
<accession>A0A975YJ23</accession>